<dbReference type="InterPro" id="IPR029058">
    <property type="entry name" value="AB_hydrolase_fold"/>
</dbReference>
<keyword evidence="2" id="KW-0378">Hydrolase</keyword>
<gene>
    <name evidence="2" type="ORF">G7B40_032480</name>
</gene>
<dbReference type="SUPFAM" id="SSF53474">
    <property type="entry name" value="alpha/beta-Hydrolases"/>
    <property type="match status" value="1"/>
</dbReference>
<dbReference type="GO" id="GO:0016020">
    <property type="term" value="C:membrane"/>
    <property type="evidence" value="ECO:0007669"/>
    <property type="project" value="TreeGrafter"/>
</dbReference>
<dbReference type="Gene3D" id="3.40.50.1820">
    <property type="entry name" value="alpha/beta hydrolase"/>
    <property type="match status" value="1"/>
</dbReference>
<organism evidence="2 3">
    <name type="scientific">Aetokthonos hydrillicola Thurmond2011</name>
    <dbReference type="NCBI Taxonomy" id="2712845"/>
    <lineage>
        <taxon>Bacteria</taxon>
        <taxon>Bacillati</taxon>
        <taxon>Cyanobacteriota</taxon>
        <taxon>Cyanophyceae</taxon>
        <taxon>Nostocales</taxon>
        <taxon>Hapalosiphonaceae</taxon>
        <taxon>Aetokthonos</taxon>
    </lineage>
</organism>
<evidence type="ECO:0000259" key="1">
    <source>
        <dbReference type="Pfam" id="PF00561"/>
    </source>
</evidence>
<evidence type="ECO:0000313" key="2">
    <source>
        <dbReference type="EMBL" id="MDR9899242.1"/>
    </source>
</evidence>
<dbReference type="InterPro" id="IPR050266">
    <property type="entry name" value="AB_hydrolase_sf"/>
</dbReference>
<dbReference type="Pfam" id="PF00561">
    <property type="entry name" value="Abhydrolase_1"/>
    <property type="match status" value="1"/>
</dbReference>
<comment type="caution">
    <text evidence="2">The sequence shown here is derived from an EMBL/GenBank/DDBJ whole genome shotgun (WGS) entry which is preliminary data.</text>
</comment>
<proteinExistence type="predicted"/>
<dbReference type="PANTHER" id="PTHR43798:SF33">
    <property type="entry name" value="HYDROLASE, PUTATIVE (AFU_ORTHOLOGUE AFUA_2G14860)-RELATED"/>
    <property type="match status" value="1"/>
</dbReference>
<dbReference type="Proteomes" id="UP000667802">
    <property type="component" value="Unassembled WGS sequence"/>
</dbReference>
<dbReference type="EMBL" id="JAALHA020000023">
    <property type="protein sequence ID" value="MDR9899242.1"/>
    <property type="molecule type" value="Genomic_DNA"/>
</dbReference>
<keyword evidence="3" id="KW-1185">Reference proteome</keyword>
<dbReference type="GO" id="GO:0016787">
    <property type="term" value="F:hydrolase activity"/>
    <property type="evidence" value="ECO:0007669"/>
    <property type="project" value="UniProtKB-KW"/>
</dbReference>
<feature type="domain" description="AB hydrolase-1" evidence="1">
    <location>
        <begin position="64"/>
        <end position="255"/>
    </location>
</feature>
<dbReference type="InterPro" id="IPR000073">
    <property type="entry name" value="AB_hydrolase_1"/>
</dbReference>
<accession>A0AAP5ID47</accession>
<evidence type="ECO:0000313" key="3">
    <source>
        <dbReference type="Proteomes" id="UP000667802"/>
    </source>
</evidence>
<protein>
    <submittedName>
        <fullName evidence="2">Alpha/beta hydrolase</fullName>
    </submittedName>
</protein>
<name>A0AAP5ID47_9CYAN</name>
<reference evidence="3" key="1">
    <citation type="journal article" date="2021" name="Science">
        <title>Hunting the eagle killer: A cyanobacterial neurotoxin causes vacuolar myelinopathy.</title>
        <authorList>
            <person name="Breinlinger S."/>
            <person name="Phillips T.J."/>
            <person name="Haram B.N."/>
            <person name="Mares J."/>
            <person name="Martinez Yerena J.A."/>
            <person name="Hrouzek P."/>
            <person name="Sobotka R."/>
            <person name="Henderson W.M."/>
            <person name="Schmieder P."/>
            <person name="Williams S.M."/>
            <person name="Lauderdale J.D."/>
            <person name="Wilde H.D."/>
            <person name="Gerrin W."/>
            <person name="Kust A."/>
            <person name="Washington J.W."/>
            <person name="Wagner C."/>
            <person name="Geier B."/>
            <person name="Liebeke M."/>
            <person name="Enke H."/>
            <person name="Niedermeyer T.H.J."/>
            <person name="Wilde S.B."/>
        </authorList>
    </citation>
    <scope>NUCLEOTIDE SEQUENCE [LARGE SCALE GENOMIC DNA]</scope>
    <source>
        <strain evidence="3">Thurmond2011</strain>
    </source>
</reference>
<dbReference type="PANTHER" id="PTHR43798">
    <property type="entry name" value="MONOACYLGLYCEROL LIPASE"/>
    <property type="match status" value="1"/>
</dbReference>
<dbReference type="RefSeq" id="WP_208352968.1">
    <property type="nucleotide sequence ID" value="NZ_JAALHA020000023.1"/>
</dbReference>
<dbReference type="AlphaFoldDB" id="A0AAP5ID47"/>
<sequence length="335" mass="36858">MVYLLTKISILILLLLSVGVLYGAIATTSDQYKYSPPGKLVDVGGYKLHIYCSGERTDDRSPTVVMDFGLAGWSLTWSLVQPEVAKFARVCTYDRAGYAWSDPAPTPRTIQQIVLELHTLLTNAGIESPYILVGHSFSGLTARLFANQYPNEVAGIVLVDAINEDIYSRPFFEFQTMMAQTLQKFRLLSITSRLGILNLLIKLVGAKAAPDFVKKLPSQIQPQILAKFVSKTFDAASAETASLEKNAAQLTSIASLNNIPLTVLSHGIPDMFSHLPANTAENSERIWQELQADLATLSSTSRLIIAEQSGHFIPIDQPDLVINAIRQMVKAVQYQ</sequence>